<dbReference type="RefSeq" id="XP_016211276.1">
    <property type="nucleotide sequence ID" value="XM_016360904.1"/>
</dbReference>
<comment type="subcellular location">
    <subcellularLocation>
        <location evidence="1">Nucleus</location>
    </subcellularLocation>
</comment>
<dbReference type="Proteomes" id="UP000053259">
    <property type="component" value="Unassembled WGS sequence"/>
</dbReference>
<dbReference type="InterPro" id="IPR021858">
    <property type="entry name" value="Fun_TF"/>
</dbReference>
<feature type="compositionally biased region" description="Polar residues" evidence="3">
    <location>
        <begin position="18"/>
        <end position="32"/>
    </location>
</feature>
<dbReference type="GO" id="GO:0008270">
    <property type="term" value="F:zinc ion binding"/>
    <property type="evidence" value="ECO:0007669"/>
    <property type="project" value="InterPro"/>
</dbReference>
<dbReference type="InterPro" id="IPR036864">
    <property type="entry name" value="Zn2-C6_fun-type_DNA-bd_sf"/>
</dbReference>
<dbReference type="InterPro" id="IPR001138">
    <property type="entry name" value="Zn2Cys6_DnaBD"/>
</dbReference>
<dbReference type="GO" id="GO:0005634">
    <property type="term" value="C:nucleus"/>
    <property type="evidence" value="ECO:0007669"/>
    <property type="project" value="UniProtKB-SubCell"/>
</dbReference>
<dbReference type="OrthoDB" id="5294180at2759"/>
<dbReference type="CDD" id="cd00067">
    <property type="entry name" value="GAL4"/>
    <property type="match status" value="1"/>
</dbReference>
<name>A0A0D1YKN2_9PEZI</name>
<dbReference type="AlphaFoldDB" id="A0A0D1YKN2"/>
<keyword evidence="6" id="KW-1185">Reference proteome</keyword>
<dbReference type="SUPFAM" id="SSF57701">
    <property type="entry name" value="Zn2/Cys6 DNA-binding domain"/>
    <property type="match status" value="1"/>
</dbReference>
<dbReference type="PANTHER" id="PTHR37534:SF12">
    <property type="entry name" value="ZN(2)-C6 FUNGAL-TYPE DOMAIN-CONTAINING PROTEIN"/>
    <property type="match status" value="1"/>
</dbReference>
<evidence type="ECO:0000256" key="3">
    <source>
        <dbReference type="SAM" id="MobiDB-lite"/>
    </source>
</evidence>
<dbReference type="VEuPathDB" id="FungiDB:PV09_07171"/>
<dbReference type="Pfam" id="PF00172">
    <property type="entry name" value="Zn_clus"/>
    <property type="match status" value="1"/>
</dbReference>
<dbReference type="Gene3D" id="4.10.240.10">
    <property type="entry name" value="Zn(2)-C6 fungal-type DNA-binding domain"/>
    <property type="match status" value="1"/>
</dbReference>
<feature type="compositionally biased region" description="Low complexity" evidence="3">
    <location>
        <begin position="1"/>
        <end position="17"/>
    </location>
</feature>
<dbReference type="STRING" id="253628.A0A0D1YKN2"/>
<keyword evidence="2" id="KW-0539">Nucleus</keyword>
<organism evidence="5 6">
    <name type="scientific">Verruconis gallopava</name>
    <dbReference type="NCBI Taxonomy" id="253628"/>
    <lineage>
        <taxon>Eukaryota</taxon>
        <taxon>Fungi</taxon>
        <taxon>Dikarya</taxon>
        <taxon>Ascomycota</taxon>
        <taxon>Pezizomycotina</taxon>
        <taxon>Dothideomycetes</taxon>
        <taxon>Pleosporomycetidae</taxon>
        <taxon>Venturiales</taxon>
        <taxon>Sympoventuriaceae</taxon>
        <taxon>Verruconis</taxon>
    </lineage>
</organism>
<dbReference type="PROSITE" id="PS00463">
    <property type="entry name" value="ZN2_CY6_FUNGAL_1"/>
    <property type="match status" value="1"/>
</dbReference>
<gene>
    <name evidence="5" type="ORF">PV09_07171</name>
</gene>
<evidence type="ECO:0000256" key="2">
    <source>
        <dbReference type="ARBA" id="ARBA00023242"/>
    </source>
</evidence>
<dbReference type="InParanoid" id="A0A0D1YKN2"/>
<evidence type="ECO:0000259" key="4">
    <source>
        <dbReference type="PROSITE" id="PS50048"/>
    </source>
</evidence>
<dbReference type="GO" id="GO:0000981">
    <property type="term" value="F:DNA-binding transcription factor activity, RNA polymerase II-specific"/>
    <property type="evidence" value="ECO:0007669"/>
    <property type="project" value="InterPro"/>
</dbReference>
<reference evidence="5 6" key="1">
    <citation type="submission" date="2015-01" db="EMBL/GenBank/DDBJ databases">
        <title>The Genome Sequence of Ochroconis gallopava CBS43764.</title>
        <authorList>
            <consortium name="The Broad Institute Genomics Platform"/>
            <person name="Cuomo C."/>
            <person name="de Hoog S."/>
            <person name="Gorbushina A."/>
            <person name="Stielow B."/>
            <person name="Teixiera M."/>
            <person name="Abouelleil A."/>
            <person name="Chapman S.B."/>
            <person name="Priest M."/>
            <person name="Young S.K."/>
            <person name="Wortman J."/>
            <person name="Nusbaum C."/>
            <person name="Birren B."/>
        </authorList>
    </citation>
    <scope>NUCLEOTIDE SEQUENCE [LARGE SCALE GENOMIC DNA]</scope>
    <source>
        <strain evidence="5 6">CBS 43764</strain>
    </source>
</reference>
<proteinExistence type="predicted"/>
<evidence type="ECO:0000313" key="6">
    <source>
        <dbReference type="Proteomes" id="UP000053259"/>
    </source>
</evidence>
<dbReference type="PANTHER" id="PTHR37534">
    <property type="entry name" value="TRANSCRIPTIONAL ACTIVATOR PROTEIN UGA3"/>
    <property type="match status" value="1"/>
</dbReference>
<feature type="region of interest" description="Disordered" evidence="3">
    <location>
        <begin position="1"/>
        <end position="35"/>
    </location>
</feature>
<evidence type="ECO:0000313" key="5">
    <source>
        <dbReference type="EMBL" id="KIW01407.1"/>
    </source>
</evidence>
<evidence type="ECO:0000256" key="1">
    <source>
        <dbReference type="ARBA" id="ARBA00004123"/>
    </source>
</evidence>
<dbReference type="HOGENOM" id="CLU_011522_0_0_1"/>
<feature type="domain" description="Zn(2)-C6 fungal-type" evidence="4">
    <location>
        <begin position="41"/>
        <end position="71"/>
    </location>
</feature>
<dbReference type="Pfam" id="PF11951">
    <property type="entry name" value="Fungal_trans_2"/>
    <property type="match status" value="1"/>
</dbReference>
<protein>
    <recommendedName>
        <fullName evidence="4">Zn(2)-C6 fungal-type domain-containing protein</fullName>
    </recommendedName>
</protein>
<dbReference type="EMBL" id="KN847555">
    <property type="protein sequence ID" value="KIW01407.1"/>
    <property type="molecule type" value="Genomic_DNA"/>
</dbReference>
<accession>A0A0D1YKN2</accession>
<dbReference type="PROSITE" id="PS50048">
    <property type="entry name" value="ZN2_CY6_FUNGAL_2"/>
    <property type="match status" value="1"/>
</dbReference>
<sequence>MSSATKATPSSKKLSTTMSGPSTSSASKQTPTKMHRRSRSGCFTCRLRRKKCDEGKPCCKACRHLGLSCEYKRPMWWSNNEQRRQQKERIKNIIKRTKLNEKASHVVPLSTNTPPSLCHSTLTADTFSDGFSRTRGGSMDSQFSGDFDFSSCAPQGIYSAVSMPPLAAPFHPFGYPPYEVDIKTETQVFVNDVPTRRDSTISTFSAFQSPPTVGPFSSDGWLQQESYFEQRHESFTEEPVDFNFFDFAHGPISPAHKSMIQVEECDQHLLNHFIDNVVRLIFPVLEVNQHGSARSDVILPALESNKMYLSCCLSIAALHLKSTQGIQSEQLDNDIMRHKFATINQLCEALQLDTEHAKILEATLGMIFFQCSVGRPEDSHPDIPWHSHFQAATQLIGKLNLPLQLVSDNQSRPPFNMTVAAWIDILGSTMLGRAPVYADTYREKNIANSVAGLGELMGCEDRIMFLISEIACLEALKMDGMDQVQLCSHIKLLGDHITMAESSVLPLDNAYSATGAIRPKQLRANMTTVFRLAARIYLCSLVPGFDRQQQNITNLVDSLADAMNYIPAGPEGFDRSLVWPLLIAGAVSLPNSIFRSTFYERMAQMGDAASFGSIGRARELLKEVWLVNDEALARGERQSVHWRDVMRQRGWDFLLI</sequence>
<dbReference type="GeneID" id="27315144"/>
<dbReference type="SMART" id="SM00066">
    <property type="entry name" value="GAL4"/>
    <property type="match status" value="1"/>
</dbReference>